<reference evidence="2 3" key="1">
    <citation type="submission" date="2014-05" db="EMBL/GenBank/DDBJ databases">
        <title>Whole genome shotgun sequence of Rhizobium rhizogenes NBRC 13257.</title>
        <authorList>
            <person name="Katano-Makiyama Y."/>
            <person name="Hosoyama A."/>
            <person name="Hashimoto M."/>
            <person name="Hosoyama Y."/>
            <person name="Noguchi M."/>
            <person name="Tsuchikane K."/>
            <person name="Kimura A."/>
            <person name="Ohji S."/>
            <person name="Ichikawa N."/>
            <person name="Yamazoe A."/>
            <person name="Fujita N."/>
        </authorList>
    </citation>
    <scope>NUCLEOTIDE SEQUENCE [LARGE SCALE GENOMIC DNA]</scope>
    <source>
        <strain evidence="2 3">NBRC 13257</strain>
    </source>
</reference>
<sequence length="71" mass="7739">MSDMKSNIRAMERVLVSQGMTRSTARERIKRLQSNSMVARHSPEVTDEYGHDGGLMKAIQSLSASIASAAS</sequence>
<dbReference type="Proteomes" id="UP000026941">
    <property type="component" value="Unassembled WGS sequence"/>
</dbReference>
<gene>
    <name evidence="2" type="ORF">RRH01S_08_00870</name>
</gene>
<evidence type="ECO:0000313" key="2">
    <source>
        <dbReference type="EMBL" id="GAJ94349.1"/>
    </source>
</evidence>
<protein>
    <submittedName>
        <fullName evidence="2">Uncharacterized protein</fullName>
    </submittedName>
</protein>
<evidence type="ECO:0000313" key="3">
    <source>
        <dbReference type="Proteomes" id="UP000026941"/>
    </source>
</evidence>
<organism evidence="2 3">
    <name type="scientific">Rhizobium rhizogenes NBRC 13257</name>
    <dbReference type="NCBI Taxonomy" id="1220581"/>
    <lineage>
        <taxon>Bacteria</taxon>
        <taxon>Pseudomonadati</taxon>
        <taxon>Pseudomonadota</taxon>
        <taxon>Alphaproteobacteria</taxon>
        <taxon>Hyphomicrobiales</taxon>
        <taxon>Rhizobiaceae</taxon>
        <taxon>Rhizobium/Agrobacterium group</taxon>
        <taxon>Rhizobium</taxon>
    </lineage>
</organism>
<dbReference type="AlphaFoldDB" id="A0AA87QC09"/>
<accession>A0AA87QC09</accession>
<name>A0AA87QC09_RHIRH</name>
<dbReference type="EMBL" id="BAYX01000008">
    <property type="protein sequence ID" value="GAJ94349.1"/>
    <property type="molecule type" value="Genomic_DNA"/>
</dbReference>
<dbReference type="RefSeq" id="WP_034519907.1">
    <property type="nucleotide sequence ID" value="NZ_BAYX01000008.1"/>
</dbReference>
<evidence type="ECO:0000256" key="1">
    <source>
        <dbReference type="SAM" id="MobiDB-lite"/>
    </source>
</evidence>
<proteinExistence type="predicted"/>
<comment type="caution">
    <text evidence="2">The sequence shown here is derived from an EMBL/GenBank/DDBJ whole genome shotgun (WGS) entry which is preliminary data.</text>
</comment>
<feature type="region of interest" description="Disordered" evidence="1">
    <location>
        <begin position="1"/>
        <end position="51"/>
    </location>
</feature>
<feature type="compositionally biased region" description="Basic and acidic residues" evidence="1">
    <location>
        <begin position="41"/>
        <end position="51"/>
    </location>
</feature>